<gene>
    <name evidence="5" type="ORF">Din_036749</name>
</gene>
<evidence type="ECO:0000313" key="5">
    <source>
        <dbReference type="EMBL" id="MPA67308.1"/>
    </source>
</evidence>
<proteinExistence type="predicted"/>
<feature type="region of interest" description="Disordered" evidence="3">
    <location>
        <begin position="177"/>
        <end position="209"/>
    </location>
</feature>
<evidence type="ECO:0000256" key="2">
    <source>
        <dbReference type="ARBA" id="ARBA00022737"/>
    </source>
</evidence>
<accession>A0A5B7BGI1</accession>
<organism evidence="5">
    <name type="scientific">Davidia involucrata</name>
    <name type="common">Dove tree</name>
    <dbReference type="NCBI Taxonomy" id="16924"/>
    <lineage>
        <taxon>Eukaryota</taxon>
        <taxon>Viridiplantae</taxon>
        <taxon>Streptophyta</taxon>
        <taxon>Embryophyta</taxon>
        <taxon>Tracheophyta</taxon>
        <taxon>Spermatophyta</taxon>
        <taxon>Magnoliopsida</taxon>
        <taxon>eudicotyledons</taxon>
        <taxon>Gunneridae</taxon>
        <taxon>Pentapetalae</taxon>
        <taxon>asterids</taxon>
        <taxon>Cornales</taxon>
        <taxon>Nyssaceae</taxon>
        <taxon>Davidia</taxon>
    </lineage>
</organism>
<sequence length="237" mass="27299">MGITPIRPRPPHSATPLGVNSLSHPLHFMICMQQGQSEEYESNIYFPSKEIPDWFSHQGMGSSISFDMPLHVENKLLGMTLWVVYAAKEDTAERIFPPQALFSNITNGDEWIHMPNSHRIPVTREEHSWVSHIPQRFIRFQIQGGDKMEVSISINPPFKVKKCGIHLVYKQDITEDDQGQSSCVNTDDKDDLMDNMHPKRGRDVNVVDRSYDLANQEDFPKRLRIEPDRTKNSDMEP</sequence>
<evidence type="ECO:0000256" key="3">
    <source>
        <dbReference type="SAM" id="MobiDB-lite"/>
    </source>
</evidence>
<feature type="region of interest" description="Disordered" evidence="3">
    <location>
        <begin position="218"/>
        <end position="237"/>
    </location>
</feature>
<name>A0A5B7BGI1_DAVIN</name>
<keyword evidence="1" id="KW-0433">Leucine-rich repeat</keyword>
<feature type="domain" description="C-JID" evidence="4">
    <location>
        <begin position="46"/>
        <end position="173"/>
    </location>
</feature>
<feature type="compositionally biased region" description="Basic and acidic residues" evidence="3">
    <location>
        <begin position="192"/>
        <end position="209"/>
    </location>
</feature>
<dbReference type="Pfam" id="PF20160">
    <property type="entry name" value="C-JID"/>
    <property type="match status" value="1"/>
</dbReference>
<dbReference type="AlphaFoldDB" id="A0A5B7BGI1"/>
<protein>
    <submittedName>
        <fullName evidence="5">Putative TMV resistance protein N-like</fullName>
    </submittedName>
</protein>
<reference evidence="5" key="1">
    <citation type="submission" date="2019-08" db="EMBL/GenBank/DDBJ databases">
        <title>Reference gene set and small RNA set construction with multiple tissues from Davidia involucrata Baill.</title>
        <authorList>
            <person name="Yang H."/>
            <person name="Zhou C."/>
            <person name="Li G."/>
            <person name="Wang J."/>
            <person name="Gao P."/>
            <person name="Wang M."/>
            <person name="Wang R."/>
            <person name="Zhao Y."/>
        </authorList>
    </citation>
    <scope>NUCLEOTIDE SEQUENCE</scope>
    <source>
        <tissue evidence="5">Mixed with DoveR01_LX</tissue>
    </source>
</reference>
<evidence type="ECO:0000259" key="4">
    <source>
        <dbReference type="Pfam" id="PF20160"/>
    </source>
</evidence>
<dbReference type="EMBL" id="GHES01036749">
    <property type="protein sequence ID" value="MPA67308.1"/>
    <property type="molecule type" value="Transcribed_RNA"/>
</dbReference>
<keyword evidence="2" id="KW-0677">Repeat</keyword>
<dbReference type="InterPro" id="IPR045344">
    <property type="entry name" value="C-JID"/>
</dbReference>
<evidence type="ECO:0000256" key="1">
    <source>
        <dbReference type="ARBA" id="ARBA00022614"/>
    </source>
</evidence>